<evidence type="ECO:0000256" key="1">
    <source>
        <dbReference type="ARBA" id="ARBA00008791"/>
    </source>
</evidence>
<dbReference type="PANTHER" id="PTHR46268:SF6">
    <property type="entry name" value="UNIVERSAL STRESS PROTEIN UP12"/>
    <property type="match status" value="1"/>
</dbReference>
<reference evidence="3 4" key="1">
    <citation type="submission" date="2018-06" db="EMBL/GenBank/DDBJ databases">
        <title>Genomic Encyclopedia of Type Strains, Phase IV (KMG-IV): sequencing the most valuable type-strain genomes for metagenomic binning, comparative biology and taxonomic classification.</title>
        <authorList>
            <person name="Goeker M."/>
        </authorList>
    </citation>
    <scope>NUCLEOTIDE SEQUENCE [LARGE SCALE GENOMIC DNA]</scope>
    <source>
        <strain evidence="3 4">DSM 18048</strain>
    </source>
</reference>
<comment type="caution">
    <text evidence="3">The sequence shown here is derived from an EMBL/GenBank/DDBJ whole genome shotgun (WGS) entry which is preliminary data.</text>
</comment>
<dbReference type="PANTHER" id="PTHR46268">
    <property type="entry name" value="STRESS RESPONSE PROTEIN NHAX"/>
    <property type="match status" value="1"/>
</dbReference>
<comment type="similarity">
    <text evidence="1">Belongs to the universal stress protein A family.</text>
</comment>
<name>A0A318S7W7_9DEIO</name>
<evidence type="ECO:0000313" key="3">
    <source>
        <dbReference type="EMBL" id="PYE54542.1"/>
    </source>
</evidence>
<dbReference type="Gene3D" id="3.40.50.620">
    <property type="entry name" value="HUPs"/>
    <property type="match status" value="1"/>
</dbReference>
<gene>
    <name evidence="3" type="ORF">DES52_105180</name>
</gene>
<dbReference type="AlphaFoldDB" id="A0A318S7W7"/>
<dbReference type="CDD" id="cd00293">
    <property type="entry name" value="USP-like"/>
    <property type="match status" value="1"/>
</dbReference>
<dbReference type="SUPFAM" id="SSF52402">
    <property type="entry name" value="Adenine nucleotide alpha hydrolases-like"/>
    <property type="match status" value="1"/>
</dbReference>
<evidence type="ECO:0000313" key="4">
    <source>
        <dbReference type="Proteomes" id="UP000248326"/>
    </source>
</evidence>
<dbReference type="InterPro" id="IPR006015">
    <property type="entry name" value="Universal_stress_UspA"/>
</dbReference>
<proteinExistence type="inferred from homology"/>
<dbReference type="Pfam" id="PF00582">
    <property type="entry name" value="Usp"/>
    <property type="match status" value="1"/>
</dbReference>
<dbReference type="InterPro" id="IPR006016">
    <property type="entry name" value="UspA"/>
</dbReference>
<evidence type="ECO:0000259" key="2">
    <source>
        <dbReference type="Pfam" id="PF00582"/>
    </source>
</evidence>
<protein>
    <submittedName>
        <fullName evidence="3">Nucleotide-binding universal stress UspA family protein</fullName>
    </submittedName>
</protein>
<dbReference type="InterPro" id="IPR014729">
    <property type="entry name" value="Rossmann-like_a/b/a_fold"/>
</dbReference>
<keyword evidence="4" id="KW-1185">Reference proteome</keyword>
<accession>A0A318S7W7</accession>
<dbReference type="Proteomes" id="UP000248326">
    <property type="component" value="Unassembled WGS sequence"/>
</dbReference>
<dbReference type="EMBL" id="QJSX01000005">
    <property type="protein sequence ID" value="PYE54542.1"/>
    <property type="molecule type" value="Genomic_DNA"/>
</dbReference>
<organism evidence="3 4">
    <name type="scientific">Deinococcus yavapaiensis KR-236</name>
    <dbReference type="NCBI Taxonomy" id="694435"/>
    <lineage>
        <taxon>Bacteria</taxon>
        <taxon>Thermotogati</taxon>
        <taxon>Deinococcota</taxon>
        <taxon>Deinococci</taxon>
        <taxon>Deinococcales</taxon>
        <taxon>Deinococcaceae</taxon>
        <taxon>Deinococcus</taxon>
    </lineage>
</organism>
<sequence>MTPALSTFLEETPLSPALPGRPVVLIATDGSPTGTLALDRALDAARVLGARLCVLHVLPDPLPSGRPELYDVQLTVLRRGGEAVLNAAKRRLRFVGADFVLRECRGQHVANVILDEAKRLGAISVVLGTHGRPRPYSRTLGSVARAVRDGAWLSVTLVDKTGDVWQDKANSGRALS</sequence>
<feature type="domain" description="UspA" evidence="2">
    <location>
        <begin position="24"/>
        <end position="158"/>
    </location>
</feature>
<dbReference type="PRINTS" id="PR01438">
    <property type="entry name" value="UNVRSLSTRESS"/>
</dbReference>
<dbReference type="RefSeq" id="WP_170130950.1">
    <property type="nucleotide sequence ID" value="NZ_QJSX01000005.1"/>
</dbReference>